<keyword evidence="1" id="KW-0808">Transferase</keyword>
<dbReference type="KEGG" id="tcb:TCARB_1092"/>
<feature type="transmembrane region" description="Helical" evidence="2">
    <location>
        <begin position="357"/>
        <end position="375"/>
    </location>
</feature>
<proteinExistence type="predicted"/>
<feature type="domain" description="Nucleotidyl transferase" evidence="3">
    <location>
        <begin position="6"/>
        <end position="231"/>
    </location>
</feature>
<dbReference type="GeneID" id="16572669"/>
<keyword evidence="2" id="KW-1133">Transmembrane helix</keyword>
<reference evidence="5" key="1">
    <citation type="book" date="2010" name="EXTREMOPHILES" publisher="0:0-0">
        <title>Complete genome sequences of ten hyperthermophilic archaea reveal their metabolic capabilities and possible ecological roles.</title>
        <editorList>
            <person name="?"/>
        </editorList>
        <authorList>
            <person name="Ravin N.V."/>
            <person name="Mardanov A.V."/>
            <person name="Bonch-Osmolovskaya E.A."/>
            <person name="Skryabin K.G."/>
        </authorList>
    </citation>
    <scope>NUCLEOTIDE SEQUENCE [LARGE SCALE GENOMIC DNA]</scope>
    <source>
        <strain evidence="5">1505</strain>
    </source>
</reference>
<dbReference type="InterPro" id="IPR005835">
    <property type="entry name" value="NTP_transferase_dom"/>
</dbReference>
<gene>
    <name evidence="4" type="ORF">TCARB_1092</name>
</gene>
<feature type="transmembrane region" description="Helical" evidence="2">
    <location>
        <begin position="302"/>
        <end position="324"/>
    </location>
</feature>
<dbReference type="Pfam" id="PF00483">
    <property type="entry name" value="NTP_transferase"/>
    <property type="match status" value="1"/>
</dbReference>
<dbReference type="InterPro" id="IPR029044">
    <property type="entry name" value="Nucleotide-diphossugar_trans"/>
</dbReference>
<organism evidence="4 5">
    <name type="scientific">Thermofilum adornatum 1505</name>
    <dbReference type="NCBI Taxonomy" id="697581"/>
    <lineage>
        <taxon>Archaea</taxon>
        <taxon>Thermoproteota</taxon>
        <taxon>Thermoprotei</taxon>
        <taxon>Thermofilales</taxon>
        <taxon>Thermofilaceae</taxon>
        <taxon>Thermofilum</taxon>
    </lineage>
</organism>
<keyword evidence="2" id="KW-0472">Membrane</keyword>
<dbReference type="PANTHER" id="PTHR19136">
    <property type="entry name" value="MOLYBDENUM COFACTOR GUANYLYLTRANSFERASE"/>
    <property type="match status" value="1"/>
</dbReference>
<dbReference type="SUPFAM" id="SSF53448">
    <property type="entry name" value="Nucleotide-diphospho-sugar transferases"/>
    <property type="match status" value="1"/>
</dbReference>
<evidence type="ECO:0000313" key="4">
    <source>
        <dbReference type="EMBL" id="AJB42140.1"/>
    </source>
</evidence>
<protein>
    <recommendedName>
        <fullName evidence="3">Nucleotidyl transferase domain-containing protein</fullName>
    </recommendedName>
</protein>
<dbReference type="Gene3D" id="3.90.550.10">
    <property type="entry name" value="Spore Coat Polysaccharide Biosynthesis Protein SpsA, Chain A"/>
    <property type="match status" value="1"/>
</dbReference>
<dbReference type="EMBL" id="CP007493">
    <property type="protein sequence ID" value="AJB42140.1"/>
    <property type="molecule type" value="Genomic_DNA"/>
</dbReference>
<dbReference type="Proteomes" id="UP000266720">
    <property type="component" value="Chromosome"/>
</dbReference>
<keyword evidence="2" id="KW-0812">Transmembrane</keyword>
<dbReference type="PANTHER" id="PTHR19136:SF84">
    <property type="entry name" value="BIFUNCTIONAL IPC TRANSFERASE AND DIPP SYNTHASE"/>
    <property type="match status" value="1"/>
</dbReference>
<feature type="transmembrane region" description="Helical" evidence="2">
    <location>
        <begin position="542"/>
        <end position="563"/>
    </location>
</feature>
<evidence type="ECO:0000313" key="5">
    <source>
        <dbReference type="Proteomes" id="UP000266720"/>
    </source>
</evidence>
<evidence type="ECO:0000259" key="3">
    <source>
        <dbReference type="Pfam" id="PF00483"/>
    </source>
</evidence>
<dbReference type="STRING" id="697581.TCARB_1092"/>
<feature type="transmembrane region" description="Helical" evidence="2">
    <location>
        <begin position="330"/>
        <end position="350"/>
    </location>
</feature>
<dbReference type="RefSeq" id="WP_020961717.1">
    <property type="nucleotide sequence ID" value="NZ_CP007493.1"/>
</dbReference>
<evidence type="ECO:0000256" key="1">
    <source>
        <dbReference type="ARBA" id="ARBA00022679"/>
    </source>
</evidence>
<feature type="transmembrane region" description="Helical" evidence="2">
    <location>
        <begin position="463"/>
        <end position="485"/>
    </location>
</feature>
<name>A0A3G1A5M6_9CREN</name>
<feature type="transmembrane region" description="Helical" evidence="2">
    <location>
        <begin position="395"/>
        <end position="423"/>
    </location>
</feature>
<dbReference type="AlphaFoldDB" id="A0A3G1A5M6"/>
<evidence type="ECO:0000256" key="2">
    <source>
        <dbReference type="SAM" id="Phobius"/>
    </source>
</evidence>
<dbReference type="GO" id="GO:0016779">
    <property type="term" value="F:nucleotidyltransferase activity"/>
    <property type="evidence" value="ECO:0007669"/>
    <property type="project" value="TreeGrafter"/>
</dbReference>
<feature type="transmembrane region" description="Helical" evidence="2">
    <location>
        <begin position="569"/>
        <end position="590"/>
    </location>
</feature>
<feature type="transmembrane region" description="Helical" evidence="2">
    <location>
        <begin position="271"/>
        <end position="290"/>
    </location>
</feature>
<sequence length="620" mass="68831">MTFPVVIVAGGIASRLQPYSLERPKSLMELEPGVTILDFILKRFTRANLSPIYLVTRKENIAPFKEKLGNKAIILSIDAEEFGNLYTVYTALKNVDPPFLVAMSDHIFEFEMLKKLLTHSSNKAFTICLDRKPSLSEVKEGLKVKLQGGRVVEVGKNIESRYGIDTGLIIIRENARRYIEEVINEKGINASIGDALDKAAKDGEVDYVDVTGFLWKDIDTPSDLLYARKIYKQINLRDYGRKTSSLATKILVRPLTGYLAGKLKRNNASGAILLSLFLLVMFSLVPSLFLDALKTSYMYLAVYVYVLIFLTDFIDVIVSFHGLFPAYGNVALIGQALAEMSMLYFLVASLGEINANVFYLAAVLGATSSILSVIFEHEEIRPPALTFLADPAVKLFLAMLLVMINQQILALAYWIASGIVIMLSSGTRIGTAKPLRLAEEFPKIAERRGMIARKLERAGSKGFKLILVLIVLSYVNSYFGGYTLLQTGLLSIDVSTAVSAITLLAIVYYGYYVLDGVRVLVDALAVKMTSVLGITESVAEHIGLDLLYLGVTLIALLYVPSLLRTIPKVGQLLELITSLVLLFFLLFFLYDLSRIIYKAFGEVFSEIIKRIEGALEYESR</sequence>
<accession>A0A3G1A5M6</accession>
<feature type="transmembrane region" description="Helical" evidence="2">
    <location>
        <begin position="497"/>
        <end position="521"/>
    </location>
</feature>
<dbReference type="GeneID" id="25406507"/>